<evidence type="ECO:0000256" key="6">
    <source>
        <dbReference type="ARBA" id="ARBA00023136"/>
    </source>
</evidence>
<dbReference type="PRINTS" id="PR00245">
    <property type="entry name" value="OLFACTORYR"/>
</dbReference>
<dbReference type="Ensembl" id="ENSNMLT00000010855.1">
    <property type="protein sequence ID" value="ENSNMLP00000009602.1"/>
    <property type="gene ID" value="ENSNMLG00000006666.1"/>
</dbReference>
<feature type="transmembrane region" description="Helical" evidence="8">
    <location>
        <begin position="122"/>
        <end position="146"/>
    </location>
</feature>
<dbReference type="InterPro" id="IPR017452">
    <property type="entry name" value="GPCR_Rhodpsn_7TM"/>
</dbReference>
<dbReference type="GO" id="GO:0005886">
    <property type="term" value="C:plasma membrane"/>
    <property type="evidence" value="ECO:0007669"/>
    <property type="project" value="TreeGrafter"/>
</dbReference>
<dbReference type="GO" id="GO:0007186">
    <property type="term" value="P:G protein-coupled receptor signaling pathway"/>
    <property type="evidence" value="ECO:0007669"/>
    <property type="project" value="InterPro"/>
</dbReference>
<dbReference type="Gene3D" id="1.20.1070.10">
    <property type="entry name" value="Rhodopsin 7-helix transmembrane proteins"/>
    <property type="match status" value="1"/>
</dbReference>
<keyword evidence="3 8" id="KW-0812">Transmembrane</keyword>
<reference evidence="10" key="2">
    <citation type="submission" date="2025-09" db="UniProtKB">
        <authorList>
            <consortium name="Ensembl"/>
        </authorList>
    </citation>
    <scope>IDENTIFICATION</scope>
</reference>
<evidence type="ECO:0000256" key="8">
    <source>
        <dbReference type="SAM" id="Phobius"/>
    </source>
</evidence>
<organism evidence="10 11">
    <name type="scientific">Neogobius melanostomus</name>
    <name type="common">round goby</name>
    <dbReference type="NCBI Taxonomy" id="47308"/>
    <lineage>
        <taxon>Eukaryota</taxon>
        <taxon>Metazoa</taxon>
        <taxon>Chordata</taxon>
        <taxon>Craniata</taxon>
        <taxon>Vertebrata</taxon>
        <taxon>Euteleostomi</taxon>
        <taxon>Actinopterygii</taxon>
        <taxon>Neopterygii</taxon>
        <taxon>Teleostei</taxon>
        <taxon>Neoteleostei</taxon>
        <taxon>Acanthomorphata</taxon>
        <taxon>Gobiaria</taxon>
        <taxon>Gobiiformes</taxon>
        <taxon>Gobioidei</taxon>
        <taxon>Gobiidae</taxon>
        <taxon>Benthophilinae</taxon>
        <taxon>Neogobiini</taxon>
        <taxon>Neogobius</taxon>
    </lineage>
</organism>
<feature type="transmembrane region" description="Helical" evidence="8">
    <location>
        <begin position="44"/>
        <end position="71"/>
    </location>
</feature>
<keyword evidence="6 8" id="KW-0472">Membrane</keyword>
<reference evidence="10" key="1">
    <citation type="submission" date="2025-08" db="UniProtKB">
        <authorList>
            <consortium name="Ensembl"/>
        </authorList>
    </citation>
    <scope>IDENTIFICATION</scope>
</reference>
<evidence type="ECO:0000256" key="3">
    <source>
        <dbReference type="ARBA" id="ARBA00022692"/>
    </source>
</evidence>
<evidence type="ECO:0000256" key="4">
    <source>
        <dbReference type="ARBA" id="ARBA00022725"/>
    </source>
</evidence>
<feature type="transmembrane region" description="Helical" evidence="8">
    <location>
        <begin position="219"/>
        <end position="240"/>
    </location>
</feature>
<keyword evidence="11" id="KW-1185">Reference proteome</keyword>
<keyword evidence="5 8" id="KW-1133">Transmembrane helix</keyword>
<dbReference type="PANTHER" id="PTHR26450:SF391">
    <property type="entry name" value="ODORANT RECEPTOR-RELATED"/>
    <property type="match status" value="1"/>
</dbReference>
<dbReference type="GO" id="GO:0004984">
    <property type="term" value="F:olfactory receptor activity"/>
    <property type="evidence" value="ECO:0007669"/>
    <property type="project" value="InterPro"/>
</dbReference>
<protein>
    <recommendedName>
        <fullName evidence="9">G-protein coupled receptors family 1 profile domain-containing protein</fullName>
    </recommendedName>
</protein>
<sequence length="288" mass="31841">INRVSLFSLLVSVSVHSVAMTNISSHTVFELSCFLELGHLRPLLFLPFSLFYFLSPLLILSPILLSFVGGWTQVSVGMCLQQMFVVHLLGTFQSTILLLMALDRCLALVFPLRYSERMVGRVLLAVAVPLVLRNVVLMSGLVVLASRLHFCDQLVRNCFCEHMAVVSLACGDTSLNSALGLLSIGLIPVLDFILITTSYVVVLATAMRGRVATKATNTVVTHIIVMLTSLTVIMVAFIPYRVQHKLPHTARLFCSILNLFLPSTINPWPLGYALIFDYWIMSGLSRSV</sequence>
<keyword evidence="2" id="KW-0716">Sensory transduction</keyword>
<dbReference type="Pfam" id="PF13853">
    <property type="entry name" value="7tm_4"/>
    <property type="match status" value="1"/>
</dbReference>
<dbReference type="SUPFAM" id="SSF81321">
    <property type="entry name" value="Family A G protein-coupled receptor-like"/>
    <property type="match status" value="1"/>
</dbReference>
<evidence type="ECO:0000313" key="10">
    <source>
        <dbReference type="Ensembl" id="ENSNMLP00000009602.1"/>
    </source>
</evidence>
<dbReference type="InterPro" id="IPR000725">
    <property type="entry name" value="Olfact_rcpt"/>
</dbReference>
<comment type="subcellular location">
    <subcellularLocation>
        <location evidence="1">Membrane</location>
        <topology evidence="1">Multi-pass membrane protein</topology>
    </subcellularLocation>
</comment>
<dbReference type="PROSITE" id="PS50262">
    <property type="entry name" value="G_PROTEIN_RECEP_F1_2"/>
    <property type="match status" value="1"/>
</dbReference>
<evidence type="ECO:0000259" key="9">
    <source>
        <dbReference type="PROSITE" id="PS50262"/>
    </source>
</evidence>
<evidence type="ECO:0000256" key="5">
    <source>
        <dbReference type="ARBA" id="ARBA00022989"/>
    </source>
</evidence>
<name>A0A8C6WIE4_9GOBI</name>
<dbReference type="PANTHER" id="PTHR26450">
    <property type="entry name" value="OLFACTORY RECEPTOR 56B1-RELATED"/>
    <property type="match status" value="1"/>
</dbReference>
<evidence type="ECO:0000256" key="7">
    <source>
        <dbReference type="ARBA" id="ARBA00023224"/>
    </source>
</evidence>
<dbReference type="AlphaFoldDB" id="A0A8C6WIE4"/>
<dbReference type="InterPro" id="IPR050402">
    <property type="entry name" value="OR51/52/56-like"/>
</dbReference>
<dbReference type="Proteomes" id="UP000694523">
    <property type="component" value="Unplaced"/>
</dbReference>
<accession>A0A8C6WIE4</accession>
<evidence type="ECO:0000256" key="1">
    <source>
        <dbReference type="ARBA" id="ARBA00004141"/>
    </source>
</evidence>
<evidence type="ECO:0000256" key="2">
    <source>
        <dbReference type="ARBA" id="ARBA00022606"/>
    </source>
</evidence>
<feature type="domain" description="G-protein coupled receptors family 1 profile" evidence="9">
    <location>
        <begin position="1"/>
        <end position="242"/>
    </location>
</feature>
<keyword evidence="4" id="KW-0552">Olfaction</keyword>
<proteinExistence type="predicted"/>
<feature type="transmembrane region" description="Helical" evidence="8">
    <location>
        <begin position="252"/>
        <end position="275"/>
    </location>
</feature>
<feature type="transmembrane region" description="Helical" evidence="8">
    <location>
        <begin position="83"/>
        <end position="102"/>
    </location>
</feature>
<feature type="transmembrane region" description="Helical" evidence="8">
    <location>
        <begin position="181"/>
        <end position="207"/>
    </location>
</feature>
<keyword evidence="7" id="KW-0807">Transducer</keyword>
<evidence type="ECO:0000313" key="11">
    <source>
        <dbReference type="Proteomes" id="UP000694523"/>
    </source>
</evidence>